<dbReference type="EMBL" id="QWED01000945">
    <property type="protein sequence ID" value="RII97916.1"/>
    <property type="molecule type" value="Genomic_DNA"/>
</dbReference>
<feature type="non-terminal residue" evidence="2">
    <location>
        <position position="1"/>
    </location>
</feature>
<evidence type="ECO:0000313" key="2">
    <source>
        <dbReference type="EMBL" id="RII97916.1"/>
    </source>
</evidence>
<sequence length="38" mass="3768">ARKAAGKPGAAGAKCGSKPAQKGGGKRTPPPRGQRRGR</sequence>
<proteinExistence type="predicted"/>
<accession>A0A399NZ98</accession>
<dbReference type="Proteomes" id="UP000265361">
    <property type="component" value="Unassembled WGS sequence"/>
</dbReference>
<gene>
    <name evidence="2" type="ORF">DZF97_16790</name>
</gene>
<evidence type="ECO:0000256" key="1">
    <source>
        <dbReference type="SAM" id="MobiDB-lite"/>
    </source>
</evidence>
<name>A0A399NZ98_9MICO</name>
<comment type="caution">
    <text evidence="2">The sequence shown here is derived from an EMBL/GenBank/DDBJ whole genome shotgun (WGS) entry which is preliminary data.</text>
</comment>
<dbReference type="AlphaFoldDB" id="A0A399NZ98"/>
<feature type="compositionally biased region" description="Low complexity" evidence="1">
    <location>
        <begin position="1"/>
        <end position="21"/>
    </location>
</feature>
<feature type="region of interest" description="Disordered" evidence="1">
    <location>
        <begin position="1"/>
        <end position="38"/>
    </location>
</feature>
<reference evidence="2 3" key="1">
    <citation type="submission" date="2018-08" db="EMBL/GenBank/DDBJ databases">
        <title>Genome Sequence of Clavibacter michiganensis Subspecies type strains, and the Atypical Peach-Colored Strains Isolated from Tomato.</title>
        <authorList>
            <person name="Osdaghi E."/>
            <person name="Portier P."/>
            <person name="Briand M."/>
            <person name="Jacques M.-A."/>
        </authorList>
    </citation>
    <scope>NUCLEOTIDE SEQUENCE [LARGE SCALE GENOMIC DNA]</scope>
    <source>
        <strain evidence="2 3">CFBP 7577</strain>
    </source>
</reference>
<protein>
    <submittedName>
        <fullName evidence="2">LysR family transcriptional regulator</fullName>
    </submittedName>
</protein>
<organism evidence="2 3">
    <name type="scientific">Clavibacter nebraskensis</name>
    <dbReference type="NCBI Taxonomy" id="31963"/>
    <lineage>
        <taxon>Bacteria</taxon>
        <taxon>Bacillati</taxon>
        <taxon>Actinomycetota</taxon>
        <taxon>Actinomycetes</taxon>
        <taxon>Micrococcales</taxon>
        <taxon>Microbacteriaceae</taxon>
        <taxon>Clavibacter</taxon>
    </lineage>
</organism>
<evidence type="ECO:0000313" key="3">
    <source>
        <dbReference type="Proteomes" id="UP000265361"/>
    </source>
</evidence>